<name>A0ACB8DET7_DERSI</name>
<evidence type="ECO:0000313" key="1">
    <source>
        <dbReference type="EMBL" id="KAH7966636.1"/>
    </source>
</evidence>
<proteinExistence type="predicted"/>
<keyword evidence="2" id="KW-1185">Reference proteome</keyword>
<dbReference type="Proteomes" id="UP000821865">
    <property type="component" value="Chromosome 2"/>
</dbReference>
<reference evidence="1" key="1">
    <citation type="submission" date="2020-05" db="EMBL/GenBank/DDBJ databases">
        <title>Large-scale comparative analyses of tick genomes elucidate their genetic diversity and vector capacities.</title>
        <authorList>
            <person name="Jia N."/>
            <person name="Wang J."/>
            <person name="Shi W."/>
            <person name="Du L."/>
            <person name="Sun Y."/>
            <person name="Zhan W."/>
            <person name="Jiang J."/>
            <person name="Wang Q."/>
            <person name="Zhang B."/>
            <person name="Ji P."/>
            <person name="Sakyi L.B."/>
            <person name="Cui X."/>
            <person name="Yuan T."/>
            <person name="Jiang B."/>
            <person name="Yang W."/>
            <person name="Lam T.T.-Y."/>
            <person name="Chang Q."/>
            <person name="Ding S."/>
            <person name="Wang X."/>
            <person name="Zhu J."/>
            <person name="Ruan X."/>
            <person name="Zhao L."/>
            <person name="Wei J."/>
            <person name="Que T."/>
            <person name="Du C."/>
            <person name="Cheng J."/>
            <person name="Dai P."/>
            <person name="Han X."/>
            <person name="Huang E."/>
            <person name="Gao Y."/>
            <person name="Liu J."/>
            <person name="Shao H."/>
            <person name="Ye R."/>
            <person name="Li L."/>
            <person name="Wei W."/>
            <person name="Wang X."/>
            <person name="Wang C."/>
            <person name="Yang T."/>
            <person name="Huo Q."/>
            <person name="Li W."/>
            <person name="Guo W."/>
            <person name="Chen H."/>
            <person name="Zhou L."/>
            <person name="Ni X."/>
            <person name="Tian J."/>
            <person name="Zhou Y."/>
            <person name="Sheng Y."/>
            <person name="Liu T."/>
            <person name="Pan Y."/>
            <person name="Xia L."/>
            <person name="Li J."/>
            <person name="Zhao F."/>
            <person name="Cao W."/>
        </authorList>
    </citation>
    <scope>NUCLEOTIDE SEQUENCE</scope>
    <source>
        <strain evidence="1">Dsil-2018</strain>
    </source>
</reference>
<dbReference type="EMBL" id="CM023471">
    <property type="protein sequence ID" value="KAH7966636.1"/>
    <property type="molecule type" value="Genomic_DNA"/>
</dbReference>
<organism evidence="1 2">
    <name type="scientific">Dermacentor silvarum</name>
    <name type="common">Tick</name>
    <dbReference type="NCBI Taxonomy" id="543639"/>
    <lineage>
        <taxon>Eukaryota</taxon>
        <taxon>Metazoa</taxon>
        <taxon>Ecdysozoa</taxon>
        <taxon>Arthropoda</taxon>
        <taxon>Chelicerata</taxon>
        <taxon>Arachnida</taxon>
        <taxon>Acari</taxon>
        <taxon>Parasitiformes</taxon>
        <taxon>Ixodida</taxon>
        <taxon>Ixodoidea</taxon>
        <taxon>Ixodidae</taxon>
        <taxon>Rhipicephalinae</taxon>
        <taxon>Dermacentor</taxon>
    </lineage>
</organism>
<protein>
    <submittedName>
        <fullName evidence="1">Uncharacterized protein</fullName>
    </submittedName>
</protein>
<evidence type="ECO:0000313" key="2">
    <source>
        <dbReference type="Proteomes" id="UP000821865"/>
    </source>
</evidence>
<sequence>MIFAFVALFCLVAVATAAPLEDYPPQPYSFSYDTTDEYGTRLTREESSDVNNNKVGSYSYTDAQGIARTVRYTADAEGFHATVETNEPGTKSSNPADALYTSSSVEVAPAPAATVVHKTSITNRDLKVNVTRGEIKYFDTAVHRVGDCIPALVAGNTSVTCTIRFDEILAKLVTVTKGDNLLGIVKSVDVDALVYNTTGRLEVTAAPNRPGFVRTLFVETVNIGVRPGANLDLNEVRMSNFKSHIANFVREEFYMNVYGNYQTLLNHAVARMNFVLS</sequence>
<accession>A0ACB8DET7</accession>
<comment type="caution">
    <text evidence="1">The sequence shown here is derived from an EMBL/GenBank/DDBJ whole genome shotgun (WGS) entry which is preliminary data.</text>
</comment>
<gene>
    <name evidence="1" type="ORF">HPB49_018158</name>
</gene>